<protein>
    <submittedName>
        <fullName evidence="4">Transglutaminase domain-containing protein</fullName>
    </submittedName>
</protein>
<feature type="transmembrane region" description="Helical" evidence="2">
    <location>
        <begin position="641"/>
        <end position="664"/>
    </location>
</feature>
<name>A0A9X5FA40_9MICO</name>
<keyword evidence="2" id="KW-0472">Membrane</keyword>
<dbReference type="Proteomes" id="UP000774283">
    <property type="component" value="Unassembled WGS sequence"/>
</dbReference>
<dbReference type="RefSeq" id="WP_168446363.1">
    <property type="nucleotide sequence ID" value="NZ_JAAXOW010000001.1"/>
</dbReference>
<comment type="caution">
    <text evidence="4">The sequence shown here is derived from an EMBL/GenBank/DDBJ whole genome shotgun (WGS) entry which is preliminary data.</text>
</comment>
<feature type="transmembrane region" description="Helical" evidence="2">
    <location>
        <begin position="26"/>
        <end position="46"/>
    </location>
</feature>
<feature type="transmembrane region" description="Helical" evidence="2">
    <location>
        <begin position="144"/>
        <end position="168"/>
    </location>
</feature>
<evidence type="ECO:0000313" key="5">
    <source>
        <dbReference type="Proteomes" id="UP000774283"/>
    </source>
</evidence>
<evidence type="ECO:0000259" key="3">
    <source>
        <dbReference type="SMART" id="SM00460"/>
    </source>
</evidence>
<feature type="region of interest" description="Disordered" evidence="1">
    <location>
        <begin position="806"/>
        <end position="827"/>
    </location>
</feature>
<feature type="compositionally biased region" description="Pro residues" evidence="1">
    <location>
        <begin position="603"/>
        <end position="615"/>
    </location>
</feature>
<dbReference type="PANTHER" id="PTHR42736:SF1">
    <property type="entry name" value="PROTEIN-GLUTAMINE GAMMA-GLUTAMYLTRANSFERASE"/>
    <property type="match status" value="1"/>
</dbReference>
<feature type="transmembrane region" description="Helical" evidence="2">
    <location>
        <begin position="77"/>
        <end position="97"/>
    </location>
</feature>
<gene>
    <name evidence="4" type="ORF">HF995_03375</name>
</gene>
<feature type="region of interest" description="Disordered" evidence="1">
    <location>
        <begin position="579"/>
        <end position="631"/>
    </location>
</feature>
<dbReference type="PANTHER" id="PTHR42736">
    <property type="entry name" value="PROTEIN-GLUTAMINE GAMMA-GLUTAMYLTRANSFERASE"/>
    <property type="match status" value="1"/>
</dbReference>
<feature type="compositionally biased region" description="Basic residues" evidence="1">
    <location>
        <begin position="811"/>
        <end position="827"/>
    </location>
</feature>
<keyword evidence="2" id="KW-1133">Transmembrane helix</keyword>
<dbReference type="SUPFAM" id="SSF54001">
    <property type="entry name" value="Cysteine proteinases"/>
    <property type="match status" value="1"/>
</dbReference>
<dbReference type="SMART" id="SM00460">
    <property type="entry name" value="TGc"/>
    <property type="match status" value="1"/>
</dbReference>
<proteinExistence type="predicted"/>
<dbReference type="InterPro" id="IPR002931">
    <property type="entry name" value="Transglutaminase-like"/>
</dbReference>
<sequence>MRTAEKKVRDVSLSGVHTTPPGVRRVVDVTVLGLAVLLALLVLLPVYGTSAVFLPIVGGVLLGALVVLVARERGWSSFVVVGLTLGVYLLFGGVLAAPSTTVARVVPSLETLVSLVGGLVAVWKEMLTLEPPIGPVDNLMVAPFVLALGGTVLAGMLGTVAASSWTGWAAEGARSGRAPAGSDGATRRAAAVSVLAASLVPGVVLVVAILFGTVEAPLATVVGLGMAVLLTPWIAWRLRSWHPRRIVTLVVMAAVSVGSGLFVTPHVAGDAPRTVLRNEVVPPFDPNDHASPLAAWRRYVKDFPETPLFRVEGLPEGALVRLATMDAFDGVVWNVADESASSSTGAFRRVGEEIPTNVTGTPAEVAFTIEGLDGVWMPMVGQTTSLSFEGRRSREQQRAFRFNDATGGAVLPEGLRSGDSYRATTIVPTVPSDEELASAVAADVVQPELERVPDSVAQRASTIASEAASPALVARAVEATLQQGWFSHGIEAAGEYPSLSGHGAARIDELLTGDLMVGDGEQYASAMALMARHLGLPARVVMGFRAPDGATGDVEITGTEIQAWVEISYERYGWVPYFPTPDESRTPSEDTEPQESEPQPEVVQPPPPPEDPVTPPKDDIENPDVESDDKVVEEPIDWRRIAVVTVSIAVPILLVVLPPLLVIAAKTRRQRRRRTAAVPLDRVTGAWDEVLDAAHDRRELVSRFATRAESARTLEASFAGVRVQPLARAADTAVFGPGEPSEADAEALWAQADEVVAGITAHGTWQQRLRGKISVASLRARALQRRAERREHEALVRAELLRQGGTVVQPRRSRRAERRARRARAGD</sequence>
<keyword evidence="5" id="KW-1185">Reference proteome</keyword>
<dbReference type="EMBL" id="JAAXOW010000001">
    <property type="protein sequence ID" value="NKX92319.1"/>
    <property type="molecule type" value="Genomic_DNA"/>
</dbReference>
<accession>A0A9X5FA40</accession>
<dbReference type="Gene3D" id="3.10.620.30">
    <property type="match status" value="1"/>
</dbReference>
<feature type="transmembrane region" description="Helical" evidence="2">
    <location>
        <begin position="217"/>
        <end position="235"/>
    </location>
</feature>
<dbReference type="Pfam" id="PF01841">
    <property type="entry name" value="Transglut_core"/>
    <property type="match status" value="1"/>
</dbReference>
<evidence type="ECO:0000256" key="1">
    <source>
        <dbReference type="SAM" id="MobiDB-lite"/>
    </source>
</evidence>
<feature type="transmembrane region" description="Helical" evidence="2">
    <location>
        <begin position="52"/>
        <end position="70"/>
    </location>
</feature>
<feature type="transmembrane region" description="Helical" evidence="2">
    <location>
        <begin position="189"/>
        <end position="211"/>
    </location>
</feature>
<organism evidence="4 5">
    <name type="scientific">Sanguibacter hominis ATCC BAA-789</name>
    <dbReference type="NCBI Taxonomy" id="1312740"/>
    <lineage>
        <taxon>Bacteria</taxon>
        <taxon>Bacillati</taxon>
        <taxon>Actinomycetota</taxon>
        <taxon>Actinomycetes</taxon>
        <taxon>Micrococcales</taxon>
        <taxon>Sanguibacteraceae</taxon>
        <taxon>Sanguibacter</taxon>
    </lineage>
</organism>
<dbReference type="AlphaFoldDB" id="A0A9X5FA40"/>
<reference evidence="4 5" key="1">
    <citation type="submission" date="2020-04" db="EMBL/GenBank/DDBJ databases">
        <title>MicrobeNet Type strains.</title>
        <authorList>
            <person name="Nicholson A.C."/>
        </authorList>
    </citation>
    <scope>NUCLEOTIDE SEQUENCE [LARGE SCALE GENOMIC DNA]</scope>
    <source>
        <strain evidence="4 5">ATCC BAA-789</strain>
    </source>
</reference>
<dbReference type="InterPro" id="IPR038765">
    <property type="entry name" value="Papain-like_cys_pep_sf"/>
</dbReference>
<evidence type="ECO:0000313" key="4">
    <source>
        <dbReference type="EMBL" id="NKX92319.1"/>
    </source>
</evidence>
<evidence type="ECO:0000256" key="2">
    <source>
        <dbReference type="SAM" id="Phobius"/>
    </source>
</evidence>
<feature type="domain" description="Transglutaminase-like" evidence="3">
    <location>
        <begin position="512"/>
        <end position="581"/>
    </location>
</feature>
<keyword evidence="2" id="KW-0812">Transmembrane</keyword>
<dbReference type="InterPro" id="IPR052901">
    <property type="entry name" value="Bact_TGase-like"/>
</dbReference>
<feature type="transmembrane region" description="Helical" evidence="2">
    <location>
        <begin position="247"/>
        <end position="268"/>
    </location>
</feature>